<dbReference type="GO" id="GO:0006535">
    <property type="term" value="P:cysteine biosynthetic process from serine"/>
    <property type="evidence" value="ECO:0007669"/>
    <property type="project" value="InterPro"/>
</dbReference>
<proteinExistence type="inferred from homology"/>
<keyword evidence="3" id="KW-0028">Amino-acid biosynthesis</keyword>
<comment type="catalytic activity">
    <reaction evidence="7">
        <text>L-serine + acetyl-CoA = O-acetyl-L-serine + CoA</text>
        <dbReference type="Rhea" id="RHEA:24560"/>
        <dbReference type="ChEBI" id="CHEBI:33384"/>
        <dbReference type="ChEBI" id="CHEBI:57287"/>
        <dbReference type="ChEBI" id="CHEBI:57288"/>
        <dbReference type="ChEBI" id="CHEBI:58340"/>
        <dbReference type="EC" id="2.3.1.30"/>
    </reaction>
</comment>
<evidence type="ECO:0000256" key="7">
    <source>
        <dbReference type="ARBA" id="ARBA00049486"/>
    </source>
</evidence>
<organism evidence="10 11">
    <name type="scientific">Thermotoga neapolitana (strain ATCC 49049 / DSM 4359 / NBRC 107923 / NS-E)</name>
    <dbReference type="NCBI Taxonomy" id="309803"/>
    <lineage>
        <taxon>Bacteria</taxon>
        <taxon>Thermotogati</taxon>
        <taxon>Thermotogota</taxon>
        <taxon>Thermotogae</taxon>
        <taxon>Thermotogales</taxon>
        <taxon>Thermotogaceae</taxon>
        <taxon>Thermotoga</taxon>
    </lineage>
</organism>
<protein>
    <recommendedName>
        <fullName evidence="2">serine O-acetyltransferase</fullName>
        <ecNumber evidence="2">2.3.1.30</ecNumber>
    </recommendedName>
</protein>
<evidence type="ECO:0000256" key="9">
    <source>
        <dbReference type="SAM" id="Phobius"/>
    </source>
</evidence>
<reference evidence="10 11" key="1">
    <citation type="journal article" date="2009" name="Biosci. Biotechnol. Biochem.">
        <title>WeGAS: a web-based microbial genome annotation system.</title>
        <authorList>
            <person name="Lee D."/>
            <person name="Seo H."/>
            <person name="Park C."/>
            <person name="Park K."/>
        </authorList>
    </citation>
    <scope>NUCLEOTIDE SEQUENCE [LARGE SCALE GENOMIC DNA]</scope>
    <source>
        <strain evidence="11">ATCC 49049 / DSM 4359 / NBRC 107923 / NS-E</strain>
    </source>
</reference>
<evidence type="ECO:0000256" key="5">
    <source>
        <dbReference type="ARBA" id="ARBA00022737"/>
    </source>
</evidence>
<dbReference type="Pfam" id="PF00132">
    <property type="entry name" value="Hexapep"/>
    <property type="match status" value="1"/>
</dbReference>
<feature type="compositionally biased region" description="Basic and acidic residues" evidence="8">
    <location>
        <begin position="194"/>
        <end position="203"/>
    </location>
</feature>
<comment type="similarity">
    <text evidence="1">Belongs to the transferase hexapeptide repeat family.</text>
</comment>
<keyword evidence="5" id="KW-0677">Repeat</keyword>
<dbReference type="Proteomes" id="UP000000445">
    <property type="component" value="Chromosome"/>
</dbReference>
<keyword evidence="4" id="KW-0808">Transferase</keyword>
<evidence type="ECO:0000313" key="11">
    <source>
        <dbReference type="Proteomes" id="UP000000445"/>
    </source>
</evidence>
<dbReference type="InterPro" id="IPR001451">
    <property type="entry name" value="Hexapep"/>
</dbReference>
<evidence type="ECO:0000256" key="3">
    <source>
        <dbReference type="ARBA" id="ARBA00022605"/>
    </source>
</evidence>
<dbReference type="KEGG" id="tna:CTN_1920"/>
<evidence type="ECO:0000313" key="10">
    <source>
        <dbReference type="EMBL" id="ACM24096.1"/>
    </source>
</evidence>
<dbReference type="InterPro" id="IPR005881">
    <property type="entry name" value="Ser_O-AcTrfase"/>
</dbReference>
<dbReference type="InterPro" id="IPR045304">
    <property type="entry name" value="LbH_SAT"/>
</dbReference>
<dbReference type="eggNOG" id="COG1045">
    <property type="taxonomic scope" value="Bacteria"/>
</dbReference>
<dbReference type="NCBIfam" id="TIGR01172">
    <property type="entry name" value="cysE"/>
    <property type="match status" value="1"/>
</dbReference>
<name>B9KAW3_THENN</name>
<evidence type="ECO:0000256" key="8">
    <source>
        <dbReference type="SAM" id="MobiDB-lite"/>
    </source>
</evidence>
<dbReference type="Gene3D" id="1.10.3130.10">
    <property type="entry name" value="serine acetyltransferase, domain 1"/>
    <property type="match status" value="1"/>
</dbReference>
<dbReference type="PROSITE" id="PS00101">
    <property type="entry name" value="HEXAPEP_TRANSFERASES"/>
    <property type="match status" value="1"/>
</dbReference>
<keyword evidence="9" id="KW-0472">Membrane</keyword>
<evidence type="ECO:0000256" key="2">
    <source>
        <dbReference type="ARBA" id="ARBA00013266"/>
    </source>
</evidence>
<dbReference type="InterPro" id="IPR018357">
    <property type="entry name" value="Hexapep_transf_CS"/>
</dbReference>
<dbReference type="InterPro" id="IPR011004">
    <property type="entry name" value="Trimer_LpxA-like_sf"/>
</dbReference>
<evidence type="ECO:0000256" key="1">
    <source>
        <dbReference type="ARBA" id="ARBA00007274"/>
    </source>
</evidence>
<feature type="region of interest" description="Disordered" evidence="8">
    <location>
        <begin position="194"/>
        <end position="223"/>
    </location>
</feature>
<evidence type="ECO:0000256" key="4">
    <source>
        <dbReference type="ARBA" id="ARBA00022679"/>
    </source>
</evidence>
<dbReference type="FunFam" id="2.160.10.10:FF:000007">
    <property type="entry name" value="Serine acetyltransferase"/>
    <property type="match status" value="1"/>
</dbReference>
<dbReference type="HOGENOM" id="CLU_051638_10_1_0"/>
<dbReference type="InterPro" id="IPR053376">
    <property type="entry name" value="Serine_acetyltransferase"/>
</dbReference>
<sequence>MRLFRKVGEFFKDFVNTFRHISEDLEMYLKLDPAAESKLQVFFFYASFQGLMWYRFAHFFYRWRLKILAYIIYYFVRVVFSMDIHPAAQIAPGVVIDHGIGVVIGSTATVGRGTLIYHGVTLGTKKPCGGKRHPDIGENVMIGTGAKILGPIKVGNNAVVGANAVVLEDVPDGAVVVGVPAKIVKWRRDMCDDGEVDREHSDSETGFGGLEDILETGEKQSRR</sequence>
<gene>
    <name evidence="10" type="ordered locus">CTN_1920</name>
</gene>
<dbReference type="GO" id="GO:0009001">
    <property type="term" value="F:serine O-acetyltransferase activity"/>
    <property type="evidence" value="ECO:0007669"/>
    <property type="project" value="UniProtKB-EC"/>
</dbReference>
<dbReference type="AlphaFoldDB" id="B9KAW3"/>
<dbReference type="NCBIfam" id="NF041874">
    <property type="entry name" value="EPS_EpsC"/>
    <property type="match status" value="1"/>
</dbReference>
<dbReference type="PANTHER" id="PTHR42811">
    <property type="entry name" value="SERINE ACETYLTRANSFERASE"/>
    <property type="match status" value="1"/>
</dbReference>
<dbReference type="InterPro" id="IPR042122">
    <property type="entry name" value="Ser_AcTrfase_N_sf"/>
</dbReference>
<evidence type="ECO:0000256" key="6">
    <source>
        <dbReference type="ARBA" id="ARBA00023315"/>
    </source>
</evidence>
<dbReference type="CDD" id="cd03354">
    <property type="entry name" value="LbH_SAT"/>
    <property type="match status" value="1"/>
</dbReference>
<dbReference type="Gene3D" id="2.160.10.10">
    <property type="entry name" value="Hexapeptide repeat proteins"/>
    <property type="match status" value="1"/>
</dbReference>
<accession>B9KAW3</accession>
<keyword evidence="9" id="KW-1133">Transmembrane helix</keyword>
<dbReference type="GO" id="GO:0005737">
    <property type="term" value="C:cytoplasm"/>
    <property type="evidence" value="ECO:0007669"/>
    <property type="project" value="InterPro"/>
</dbReference>
<dbReference type="STRING" id="309803.CTN_1920"/>
<dbReference type="EC" id="2.3.1.30" evidence="2"/>
<keyword evidence="11" id="KW-1185">Reference proteome</keyword>
<dbReference type="EMBL" id="CP000916">
    <property type="protein sequence ID" value="ACM24096.1"/>
    <property type="molecule type" value="Genomic_DNA"/>
</dbReference>
<dbReference type="RefSeq" id="WP_015920332.1">
    <property type="nucleotide sequence ID" value="NC_011978.1"/>
</dbReference>
<keyword evidence="9" id="KW-0812">Transmembrane</keyword>
<dbReference type="SUPFAM" id="SSF51161">
    <property type="entry name" value="Trimeric LpxA-like enzymes"/>
    <property type="match status" value="1"/>
</dbReference>
<feature type="transmembrane region" description="Helical" evidence="9">
    <location>
        <begin position="63"/>
        <end position="80"/>
    </location>
</feature>
<keyword evidence="6" id="KW-0012">Acyltransferase</keyword>